<proteinExistence type="predicted"/>
<keyword evidence="1" id="KW-0238">DNA-binding</keyword>
<feature type="region of interest" description="Disordered" evidence="2">
    <location>
        <begin position="353"/>
        <end position="375"/>
    </location>
</feature>
<dbReference type="InterPro" id="IPR036397">
    <property type="entry name" value="RNaseH_sf"/>
</dbReference>
<sequence length="518" mass="59807">MTIRHDLTLQQKIELINDNRNANGLSQRTLAVKYNISLGSLSNVLKRKAEYLDDYAANQNHNVKRKIIDVNSRELDEKVYGWFVQQRSKNISISGLILQEKAREIAELLADKMGSFKASSGWFEKFRIRHNISFRVISGESLSVDITTVDDWVQRIPKMIDGYDPKDIFNCDETGLFFKFMPDKPLTLNREQCKGGKKSKERYTILFCVNSTGEGKLKPLVIAKSLKPRCFKNLNVSELPQKRKIILFLDNAPCHPVDIELSNIKLQYFPPNTTSKLQPLDQGIIHAFKTHYRKHLVKHIIARCITAQTLDDIKITHLDAIYWIDAAWKAVTHTTIRNTCRVAGFKDKQHDDITTATSNDTATSSTDSTKSTDDEPYKDLKKLDDLLQHVTIGGQTMNAADFVDIDNDTPEYNEWFDQCEQLVLCDIKEQDNDYYDDDQILTESPPKLTETMEMKRKLHLLATTQQPQLHQLINELESKLTDVYINSKTKRQATLEDFFKQNKTLSCIYKFFNYKTFK</sequence>
<comment type="caution">
    <text evidence="5">The sequence shown here is derived from an EMBL/GenBank/DDBJ whole genome shotgun (WGS) entry which is preliminary data.</text>
</comment>
<dbReference type="SUPFAM" id="SSF46689">
    <property type="entry name" value="Homeodomain-like"/>
    <property type="match status" value="1"/>
</dbReference>
<dbReference type="PANTHER" id="PTHR19303">
    <property type="entry name" value="TRANSPOSON"/>
    <property type="match status" value="1"/>
</dbReference>
<dbReference type="Pfam" id="PF03221">
    <property type="entry name" value="HTH_Tnp_Tc5"/>
    <property type="match status" value="1"/>
</dbReference>
<feature type="compositionally biased region" description="Low complexity" evidence="2">
    <location>
        <begin position="354"/>
        <end position="369"/>
    </location>
</feature>
<name>A0A815W5T4_9BILA</name>
<dbReference type="PROSITE" id="PS51253">
    <property type="entry name" value="HTH_CENPB"/>
    <property type="match status" value="1"/>
</dbReference>
<dbReference type="SMART" id="SM00674">
    <property type="entry name" value="CENPB"/>
    <property type="match status" value="1"/>
</dbReference>
<dbReference type="PANTHER" id="PTHR19303:SF73">
    <property type="entry name" value="PROTEIN PDC2"/>
    <property type="match status" value="1"/>
</dbReference>
<accession>A0A815W5T4</accession>
<evidence type="ECO:0000259" key="3">
    <source>
        <dbReference type="PROSITE" id="PS51253"/>
    </source>
</evidence>
<dbReference type="InterPro" id="IPR050863">
    <property type="entry name" value="CenT-Element_Derived"/>
</dbReference>
<dbReference type="Gene3D" id="1.10.10.60">
    <property type="entry name" value="Homeodomain-like"/>
    <property type="match status" value="2"/>
</dbReference>
<dbReference type="EMBL" id="CAJNOL010002953">
    <property type="protein sequence ID" value="CAF1539012.1"/>
    <property type="molecule type" value="Genomic_DNA"/>
</dbReference>
<dbReference type="GO" id="GO:0005634">
    <property type="term" value="C:nucleus"/>
    <property type="evidence" value="ECO:0007669"/>
    <property type="project" value="TreeGrafter"/>
</dbReference>
<dbReference type="EMBL" id="CAJNOH010001889">
    <property type="protein sequence ID" value="CAF1258618.1"/>
    <property type="molecule type" value="Genomic_DNA"/>
</dbReference>
<evidence type="ECO:0000313" key="4">
    <source>
        <dbReference type="EMBL" id="CAF1258618.1"/>
    </source>
</evidence>
<organism evidence="5 6">
    <name type="scientific">Rotaria sordida</name>
    <dbReference type="NCBI Taxonomy" id="392033"/>
    <lineage>
        <taxon>Eukaryota</taxon>
        <taxon>Metazoa</taxon>
        <taxon>Spiralia</taxon>
        <taxon>Gnathifera</taxon>
        <taxon>Rotifera</taxon>
        <taxon>Eurotatoria</taxon>
        <taxon>Bdelloidea</taxon>
        <taxon>Philodinida</taxon>
        <taxon>Philodinidae</taxon>
        <taxon>Rotaria</taxon>
    </lineage>
</organism>
<protein>
    <recommendedName>
        <fullName evidence="3">HTH CENPB-type domain-containing protein</fullName>
    </recommendedName>
</protein>
<reference evidence="5" key="1">
    <citation type="submission" date="2021-02" db="EMBL/GenBank/DDBJ databases">
        <authorList>
            <person name="Nowell W R."/>
        </authorList>
    </citation>
    <scope>NUCLEOTIDE SEQUENCE</scope>
</reference>
<feature type="domain" description="HTH CENPB-type" evidence="3">
    <location>
        <begin position="63"/>
        <end position="136"/>
    </location>
</feature>
<dbReference type="Pfam" id="PF03184">
    <property type="entry name" value="DDE_1"/>
    <property type="match status" value="2"/>
</dbReference>
<dbReference type="Proteomes" id="UP000663854">
    <property type="component" value="Unassembled WGS sequence"/>
</dbReference>
<dbReference type="Gene3D" id="3.30.420.10">
    <property type="entry name" value="Ribonuclease H-like superfamily/Ribonuclease H"/>
    <property type="match status" value="1"/>
</dbReference>
<gene>
    <name evidence="5" type="ORF">JXQ802_LOCUS42805</name>
    <name evidence="4" type="ORF">PYM288_LOCUS27757</name>
</gene>
<evidence type="ECO:0000313" key="5">
    <source>
        <dbReference type="EMBL" id="CAF1539012.1"/>
    </source>
</evidence>
<dbReference type="InterPro" id="IPR009057">
    <property type="entry name" value="Homeodomain-like_sf"/>
</dbReference>
<dbReference type="AlphaFoldDB" id="A0A815W5T4"/>
<dbReference type="GO" id="GO:0003677">
    <property type="term" value="F:DNA binding"/>
    <property type="evidence" value="ECO:0007669"/>
    <property type="project" value="UniProtKB-KW"/>
</dbReference>
<dbReference type="InterPro" id="IPR006600">
    <property type="entry name" value="HTH_CenpB_DNA-bd_dom"/>
</dbReference>
<evidence type="ECO:0000256" key="1">
    <source>
        <dbReference type="ARBA" id="ARBA00023125"/>
    </source>
</evidence>
<keyword evidence="6" id="KW-1185">Reference proteome</keyword>
<evidence type="ECO:0000256" key="2">
    <source>
        <dbReference type="SAM" id="MobiDB-lite"/>
    </source>
</evidence>
<evidence type="ECO:0000313" key="6">
    <source>
        <dbReference type="Proteomes" id="UP000663870"/>
    </source>
</evidence>
<dbReference type="Proteomes" id="UP000663870">
    <property type="component" value="Unassembled WGS sequence"/>
</dbReference>
<dbReference type="InterPro" id="IPR004875">
    <property type="entry name" value="DDE_SF_endonuclease_dom"/>
</dbReference>